<dbReference type="InterPro" id="IPR010723">
    <property type="entry name" value="HemN_C"/>
</dbReference>
<comment type="function">
    <text evidence="9">Probably acts as a heme chaperone, transferring heme to an unknown acceptor. Binds one molecule of heme per monomer, possibly covalently. Binds 1 [4Fe-4S] cluster. The cluster is coordinated with 3 cysteines and an exchangeable S-adenosyl-L-methionine.</text>
</comment>
<dbReference type="SFLD" id="SFLDG01065">
    <property type="entry name" value="anaerobic_coproporphyrinogen-I"/>
    <property type="match status" value="1"/>
</dbReference>
<dbReference type="Proteomes" id="UP000611629">
    <property type="component" value="Unassembled WGS sequence"/>
</dbReference>
<keyword evidence="4 9" id="KW-0949">S-adenosyl-L-methionine</keyword>
<dbReference type="NCBIfam" id="TIGR00539">
    <property type="entry name" value="hemN_rel"/>
    <property type="match status" value="1"/>
</dbReference>
<dbReference type="PANTHER" id="PTHR13932:SF5">
    <property type="entry name" value="RADICAL S-ADENOSYL METHIONINE DOMAIN-CONTAINING PROTEIN 1, MITOCHONDRIAL"/>
    <property type="match status" value="1"/>
</dbReference>
<dbReference type="GO" id="GO:0051539">
    <property type="term" value="F:4 iron, 4 sulfur cluster binding"/>
    <property type="evidence" value="ECO:0007669"/>
    <property type="project" value="UniProtKB-UniRule"/>
</dbReference>
<keyword evidence="9" id="KW-0963">Cytoplasm</keyword>
<dbReference type="SUPFAM" id="SSF102114">
    <property type="entry name" value="Radical SAM enzymes"/>
    <property type="match status" value="1"/>
</dbReference>
<evidence type="ECO:0000256" key="1">
    <source>
        <dbReference type="ARBA" id="ARBA00006100"/>
    </source>
</evidence>
<dbReference type="GO" id="GO:0005737">
    <property type="term" value="C:cytoplasm"/>
    <property type="evidence" value="ECO:0007669"/>
    <property type="project" value="UniProtKB-SubCell"/>
</dbReference>
<evidence type="ECO:0000256" key="3">
    <source>
        <dbReference type="ARBA" id="ARBA00022617"/>
    </source>
</evidence>
<dbReference type="InterPro" id="IPR058240">
    <property type="entry name" value="rSAM_sf"/>
</dbReference>
<comment type="similarity">
    <text evidence="1">Belongs to the anaerobic coproporphyrinogen-III oxidase family. HemW subfamily.</text>
</comment>
<dbReference type="Pfam" id="PF04055">
    <property type="entry name" value="Radical_SAM"/>
    <property type="match status" value="1"/>
</dbReference>
<dbReference type="PROSITE" id="PS51918">
    <property type="entry name" value="RADICAL_SAM"/>
    <property type="match status" value="1"/>
</dbReference>
<sequence length="380" mass="44209">MKKLGIYIHIPFCKQKCNYCDFYSIKWDSETENKYVEAILNEIKSYKEKLNGFIADTIFFGGGTPTIVKPYNLKRIIEEINDLIAIDKNAEITIEANPNTLSDEKLTAYKEIGVNRLSIGIQSLNDEILKKIGRIHNGDEALNSIDRAKKNGFENINADVMFNIPGQTVSDVEDTIEKIIEKGIKHISFYSLKLEKGTPLYIMEQNNKIVMPEEDYEREMYYAGRSVIENHDLIQYEISNFTIKGYECKHNLKYWNQEEYIGLGPSAHSFLKNIRFSNPSDLNLYCENLQSNKLEKIIHEELSEDDLMFEYIMLRLRLTEGINIDEFNNKFSTDFMKMFENQIDYLHKNNLIDVDNSNIKLTAKGMDISNYVITIFNNSY</sequence>
<name>A0A974BJQ1_SEDHY</name>
<evidence type="ECO:0000256" key="4">
    <source>
        <dbReference type="ARBA" id="ARBA00022691"/>
    </source>
</evidence>
<keyword evidence="12" id="KW-1185">Reference proteome</keyword>
<dbReference type="SFLD" id="SFLDG01082">
    <property type="entry name" value="B12-binding_domain_containing"/>
    <property type="match status" value="1"/>
</dbReference>
<keyword evidence="8 9" id="KW-0143">Chaperone</keyword>
<evidence type="ECO:0000256" key="7">
    <source>
        <dbReference type="ARBA" id="ARBA00023014"/>
    </source>
</evidence>
<accession>A0A974BJQ1</accession>
<dbReference type="Gene3D" id="3.20.20.70">
    <property type="entry name" value="Aldolase class I"/>
    <property type="match status" value="1"/>
</dbReference>
<evidence type="ECO:0000256" key="2">
    <source>
        <dbReference type="ARBA" id="ARBA00017228"/>
    </source>
</evidence>
<dbReference type="SFLD" id="SFLDF00288">
    <property type="entry name" value="HemN-like__clustered_with_nucl"/>
    <property type="match status" value="1"/>
</dbReference>
<keyword evidence="3 9" id="KW-0349">Heme</keyword>
<feature type="domain" description="Radical SAM core" evidence="10">
    <location>
        <begin position="1"/>
        <end position="229"/>
    </location>
</feature>
<keyword evidence="6 9" id="KW-0408">Iron</keyword>
<evidence type="ECO:0000313" key="11">
    <source>
        <dbReference type="EMBL" id="NYB74308.1"/>
    </source>
</evidence>
<keyword evidence="9" id="KW-0004">4Fe-4S</keyword>
<dbReference type="InterPro" id="IPR007197">
    <property type="entry name" value="rSAM"/>
</dbReference>
<keyword evidence="5 9" id="KW-0479">Metal-binding</keyword>
<comment type="subcellular location">
    <subcellularLocation>
        <location evidence="9">Cytoplasm</location>
    </subcellularLocation>
</comment>
<dbReference type="AlphaFoldDB" id="A0A974BJQ1"/>
<evidence type="ECO:0000259" key="10">
    <source>
        <dbReference type="PROSITE" id="PS51918"/>
    </source>
</evidence>
<dbReference type="InterPro" id="IPR034505">
    <property type="entry name" value="Coproporphyrinogen-III_oxidase"/>
</dbReference>
<dbReference type="InterPro" id="IPR004559">
    <property type="entry name" value="HemW-like"/>
</dbReference>
<keyword evidence="7 9" id="KW-0411">Iron-sulfur</keyword>
<proteinExistence type="inferred from homology"/>
<comment type="caution">
    <text evidence="11">The sequence shown here is derived from an EMBL/GenBank/DDBJ whole genome shotgun (WGS) entry which is preliminary data.</text>
</comment>
<dbReference type="InterPro" id="IPR006638">
    <property type="entry name" value="Elp3/MiaA/NifB-like_rSAM"/>
</dbReference>
<dbReference type="GO" id="GO:0046872">
    <property type="term" value="F:metal ion binding"/>
    <property type="evidence" value="ECO:0007669"/>
    <property type="project" value="UniProtKB-UniRule"/>
</dbReference>
<dbReference type="SFLD" id="SFLDF00562">
    <property type="entry name" value="HemN-like__clustered_with_heat"/>
    <property type="match status" value="1"/>
</dbReference>
<protein>
    <recommendedName>
        <fullName evidence="2 9">Heme chaperone HemW</fullName>
    </recommendedName>
</protein>
<dbReference type="InterPro" id="IPR013785">
    <property type="entry name" value="Aldolase_TIM"/>
</dbReference>
<dbReference type="SFLD" id="SFLDS00029">
    <property type="entry name" value="Radical_SAM"/>
    <property type="match status" value="1"/>
</dbReference>
<dbReference type="Pfam" id="PF06969">
    <property type="entry name" value="HemN_C"/>
    <property type="match status" value="1"/>
</dbReference>
<evidence type="ECO:0000256" key="9">
    <source>
        <dbReference type="RuleBase" id="RU364116"/>
    </source>
</evidence>
<dbReference type="EMBL" id="JACBNQ010000008">
    <property type="protein sequence ID" value="NYB74308.1"/>
    <property type="molecule type" value="Genomic_DNA"/>
</dbReference>
<gene>
    <name evidence="11" type="primary">hemW</name>
    <name evidence="11" type="ORF">HZF24_09135</name>
</gene>
<dbReference type="GO" id="GO:0004109">
    <property type="term" value="F:coproporphyrinogen oxidase activity"/>
    <property type="evidence" value="ECO:0007669"/>
    <property type="project" value="InterPro"/>
</dbReference>
<dbReference type="RefSeq" id="WP_179238011.1">
    <property type="nucleotide sequence ID" value="NZ_JACBNQ010000008.1"/>
</dbReference>
<dbReference type="PANTHER" id="PTHR13932">
    <property type="entry name" value="COPROPORPHYRINIGEN III OXIDASE"/>
    <property type="match status" value="1"/>
</dbReference>
<reference evidence="11" key="1">
    <citation type="submission" date="2020-07" db="EMBL/GenBank/DDBJ databases">
        <title>Genomic analysis of a strain of Sedimentibacter Hydroxybenzoicus DSM7310.</title>
        <authorList>
            <person name="Ma S."/>
        </authorList>
    </citation>
    <scope>NUCLEOTIDE SEQUENCE</scope>
    <source>
        <strain evidence="11">DSM 7310</strain>
    </source>
</reference>
<dbReference type="SMART" id="SM00729">
    <property type="entry name" value="Elp3"/>
    <property type="match status" value="1"/>
</dbReference>
<evidence type="ECO:0000313" key="12">
    <source>
        <dbReference type="Proteomes" id="UP000611629"/>
    </source>
</evidence>
<evidence type="ECO:0000256" key="6">
    <source>
        <dbReference type="ARBA" id="ARBA00023004"/>
    </source>
</evidence>
<evidence type="ECO:0000256" key="5">
    <source>
        <dbReference type="ARBA" id="ARBA00022723"/>
    </source>
</evidence>
<dbReference type="GO" id="GO:0006779">
    <property type="term" value="P:porphyrin-containing compound biosynthetic process"/>
    <property type="evidence" value="ECO:0007669"/>
    <property type="project" value="InterPro"/>
</dbReference>
<organism evidence="11 12">
    <name type="scientific">Sedimentibacter hydroxybenzoicus DSM 7310</name>
    <dbReference type="NCBI Taxonomy" id="1123245"/>
    <lineage>
        <taxon>Bacteria</taxon>
        <taxon>Bacillati</taxon>
        <taxon>Bacillota</taxon>
        <taxon>Tissierellia</taxon>
        <taxon>Sedimentibacter</taxon>
    </lineage>
</organism>
<evidence type="ECO:0000256" key="8">
    <source>
        <dbReference type="ARBA" id="ARBA00023186"/>
    </source>
</evidence>
<dbReference type="CDD" id="cd01335">
    <property type="entry name" value="Radical_SAM"/>
    <property type="match status" value="1"/>
</dbReference>